<proteinExistence type="predicted"/>
<organism evidence="4 5">
    <name type="scientific">Clostridium neonatale</name>
    <dbReference type="NCBI Taxonomy" id="137838"/>
    <lineage>
        <taxon>Bacteria</taxon>
        <taxon>Bacillati</taxon>
        <taxon>Bacillota</taxon>
        <taxon>Clostridia</taxon>
        <taxon>Eubacteriales</taxon>
        <taxon>Clostridiaceae</taxon>
        <taxon>Clostridium</taxon>
    </lineage>
</organism>
<dbReference type="Gene3D" id="3.20.80.10">
    <property type="entry name" value="Regulatory factor, effector binding domain"/>
    <property type="match status" value="1"/>
</dbReference>
<dbReference type="Gene3D" id="1.10.1660.10">
    <property type="match status" value="1"/>
</dbReference>
<dbReference type="SMART" id="SM00422">
    <property type="entry name" value="HTH_MERR"/>
    <property type="match status" value="1"/>
</dbReference>
<dbReference type="GO" id="GO:0003677">
    <property type="term" value="F:DNA binding"/>
    <property type="evidence" value="ECO:0007669"/>
    <property type="project" value="UniProtKB-KW"/>
</dbReference>
<dbReference type="InterPro" id="IPR029442">
    <property type="entry name" value="GyrI-like"/>
</dbReference>
<evidence type="ECO:0000313" key="5">
    <source>
        <dbReference type="Proteomes" id="UP000220840"/>
    </source>
</evidence>
<dbReference type="InterPro" id="IPR010499">
    <property type="entry name" value="AraC_E-bd"/>
</dbReference>
<dbReference type="InterPro" id="IPR011256">
    <property type="entry name" value="Reg_factor_effector_dom_sf"/>
</dbReference>
<dbReference type="InterPro" id="IPR000551">
    <property type="entry name" value="MerR-type_HTH_dom"/>
</dbReference>
<evidence type="ECO:0000256" key="1">
    <source>
        <dbReference type="ARBA" id="ARBA00023125"/>
    </source>
</evidence>
<protein>
    <submittedName>
        <fullName evidence="4">MerR family transcriptional regulator</fullName>
    </submittedName>
</protein>
<feature type="coiled-coil region" evidence="2">
    <location>
        <begin position="71"/>
        <end position="101"/>
    </location>
</feature>
<dbReference type="EMBL" id="PDCJ01000001">
    <property type="protein sequence ID" value="PEG30955.1"/>
    <property type="molecule type" value="Genomic_DNA"/>
</dbReference>
<dbReference type="SMART" id="SM00871">
    <property type="entry name" value="AraC_E_bind"/>
    <property type="match status" value="1"/>
</dbReference>
<dbReference type="Pfam" id="PF13411">
    <property type="entry name" value="MerR_1"/>
    <property type="match status" value="1"/>
</dbReference>
<evidence type="ECO:0000256" key="2">
    <source>
        <dbReference type="SAM" id="Coils"/>
    </source>
</evidence>
<dbReference type="PROSITE" id="PS50937">
    <property type="entry name" value="HTH_MERR_2"/>
    <property type="match status" value="1"/>
</dbReference>
<dbReference type="Proteomes" id="UP000220840">
    <property type="component" value="Unassembled WGS sequence"/>
</dbReference>
<dbReference type="RefSeq" id="WP_058295119.1">
    <property type="nucleotide sequence ID" value="NZ_CAMRXJ010000067.1"/>
</dbReference>
<keyword evidence="2" id="KW-0175">Coiled coil</keyword>
<accession>A0A2A7MGX4</accession>
<dbReference type="PANTHER" id="PTHR30204">
    <property type="entry name" value="REDOX-CYCLING DRUG-SENSING TRANSCRIPTIONAL ACTIVATOR SOXR"/>
    <property type="match status" value="1"/>
</dbReference>
<evidence type="ECO:0000259" key="3">
    <source>
        <dbReference type="PROSITE" id="PS50937"/>
    </source>
</evidence>
<gene>
    <name evidence="4" type="ORF">CQ394_04320</name>
</gene>
<sequence>MLSIGEFSKICHVTTRTLRHYDDIDLIKPVKINGENNYRFYEVSQVRIMLLINRLKNYNFSLDEIKEILVRNDLEYTKNKIKEKREEIKEILNKYKNIEKSIKVDLLNLEKGYDIMSFIENIEVKIINAEDMNILSSRQIMKVDEYGKYIGKLFEIVAKNKLTVAGAPMSIYYDGEFNPEENDTEVALPVKESNEFTKVLKGGIYAMTVVKGPYSEKLPEGYGKMVEYIENSEYEIWGHPYEKYIKGPMDGEEIITEIYFPIKKK</sequence>
<evidence type="ECO:0000313" key="4">
    <source>
        <dbReference type="EMBL" id="PEG30955.1"/>
    </source>
</evidence>
<reference evidence="4 5" key="1">
    <citation type="submission" date="2017-10" db="EMBL/GenBank/DDBJ databases">
        <title>Effective Description of Clostridium neonatale sp. nov. linked to necrotizing enterocolitis in neonates and a clarification of species assignable to the genus Clostridium (Prazmowski 1880) emend. Lawson and Rainey 2016.</title>
        <authorList>
            <person name="Bernard K."/>
            <person name="Burdz T."/>
            <person name="Wiebe D."/>
            <person name="Balcewich B."/>
            <person name="Alfa M."/>
            <person name="Bernier A.-M."/>
        </authorList>
    </citation>
    <scope>NUCLEOTIDE SEQUENCE [LARGE SCALE GENOMIC DNA]</scope>
    <source>
        <strain evidence="4 5">LCDC99A005</strain>
    </source>
</reference>
<name>A0A2A7MGX4_9CLOT</name>
<dbReference type="OrthoDB" id="9773308at2"/>
<dbReference type="PANTHER" id="PTHR30204:SF97">
    <property type="entry name" value="MERR FAMILY REGULATORY PROTEIN"/>
    <property type="match status" value="1"/>
</dbReference>
<keyword evidence="5" id="KW-1185">Reference proteome</keyword>
<keyword evidence="1" id="KW-0238">DNA-binding</keyword>
<dbReference type="GO" id="GO:0003700">
    <property type="term" value="F:DNA-binding transcription factor activity"/>
    <property type="evidence" value="ECO:0007669"/>
    <property type="project" value="InterPro"/>
</dbReference>
<dbReference type="SUPFAM" id="SSF46955">
    <property type="entry name" value="Putative DNA-binding domain"/>
    <property type="match status" value="1"/>
</dbReference>
<dbReference type="AlphaFoldDB" id="A0A2A7MGX4"/>
<dbReference type="STRING" id="137838.GCA_001458595_02329"/>
<dbReference type="SUPFAM" id="SSF55136">
    <property type="entry name" value="Probable bacterial effector-binding domain"/>
    <property type="match status" value="1"/>
</dbReference>
<dbReference type="InterPro" id="IPR047057">
    <property type="entry name" value="MerR_fam"/>
</dbReference>
<comment type="caution">
    <text evidence="4">The sequence shown here is derived from an EMBL/GenBank/DDBJ whole genome shotgun (WGS) entry which is preliminary data.</text>
</comment>
<dbReference type="InterPro" id="IPR009061">
    <property type="entry name" value="DNA-bd_dom_put_sf"/>
</dbReference>
<feature type="domain" description="HTH merR-type" evidence="3">
    <location>
        <begin position="1"/>
        <end position="71"/>
    </location>
</feature>
<dbReference type="Pfam" id="PF06445">
    <property type="entry name" value="GyrI-like"/>
    <property type="match status" value="1"/>
</dbReference>